<feature type="region of interest" description="Disordered" evidence="1">
    <location>
        <begin position="1"/>
        <end position="22"/>
    </location>
</feature>
<accession>A0A2T7PPA9</accession>
<comment type="caution">
    <text evidence="2">The sequence shown here is derived from an EMBL/GenBank/DDBJ whole genome shotgun (WGS) entry which is preliminary data.</text>
</comment>
<evidence type="ECO:0000313" key="2">
    <source>
        <dbReference type="EMBL" id="PVD35263.1"/>
    </source>
</evidence>
<keyword evidence="3" id="KW-1185">Reference proteome</keyword>
<sequence>MHDVPLLHPLSGRQSPSAAASPAGLSHTAVSVGHLQSSLAITLSKLWSRFLCERRSDCSCIAARDLSFSSSEGPDSEVTHASTSVWAAGPVPAAGGWFTSSKPPRQCKLLASQCLSIQTAPAPCQPLRQCRTRRRVSSSPAVSTDTRPVCTCQHDR</sequence>
<evidence type="ECO:0000313" key="3">
    <source>
        <dbReference type="Proteomes" id="UP000245119"/>
    </source>
</evidence>
<dbReference type="EMBL" id="PZQS01000003">
    <property type="protein sequence ID" value="PVD35263.1"/>
    <property type="molecule type" value="Genomic_DNA"/>
</dbReference>
<reference evidence="2 3" key="1">
    <citation type="submission" date="2018-04" db="EMBL/GenBank/DDBJ databases">
        <title>The genome of golden apple snail Pomacea canaliculata provides insight into stress tolerance and invasive adaptation.</title>
        <authorList>
            <person name="Liu C."/>
            <person name="Liu B."/>
            <person name="Ren Y."/>
            <person name="Zhang Y."/>
            <person name="Wang H."/>
            <person name="Li S."/>
            <person name="Jiang F."/>
            <person name="Yin L."/>
            <person name="Zhang G."/>
            <person name="Qian W."/>
            <person name="Fan W."/>
        </authorList>
    </citation>
    <scope>NUCLEOTIDE SEQUENCE [LARGE SCALE GENOMIC DNA]</scope>
    <source>
        <strain evidence="2">SZHN2017</strain>
        <tissue evidence="2">Muscle</tissue>
    </source>
</reference>
<dbReference type="Proteomes" id="UP000245119">
    <property type="component" value="Linkage Group LG3"/>
</dbReference>
<protein>
    <submittedName>
        <fullName evidence="2">Uncharacterized protein</fullName>
    </submittedName>
</protein>
<organism evidence="2 3">
    <name type="scientific">Pomacea canaliculata</name>
    <name type="common">Golden apple snail</name>
    <dbReference type="NCBI Taxonomy" id="400727"/>
    <lineage>
        <taxon>Eukaryota</taxon>
        <taxon>Metazoa</taxon>
        <taxon>Spiralia</taxon>
        <taxon>Lophotrochozoa</taxon>
        <taxon>Mollusca</taxon>
        <taxon>Gastropoda</taxon>
        <taxon>Caenogastropoda</taxon>
        <taxon>Architaenioglossa</taxon>
        <taxon>Ampullarioidea</taxon>
        <taxon>Ampullariidae</taxon>
        <taxon>Pomacea</taxon>
    </lineage>
</organism>
<proteinExistence type="predicted"/>
<name>A0A2T7PPA9_POMCA</name>
<dbReference type="AlphaFoldDB" id="A0A2T7PPA9"/>
<gene>
    <name evidence="2" type="ORF">C0Q70_06544</name>
</gene>
<evidence type="ECO:0000256" key="1">
    <source>
        <dbReference type="SAM" id="MobiDB-lite"/>
    </source>
</evidence>